<dbReference type="AlphaFoldDB" id="A0A6J8DNG5"/>
<dbReference type="OrthoDB" id="2789670at2759"/>
<proteinExistence type="inferred from homology"/>
<evidence type="ECO:0000313" key="10">
    <source>
        <dbReference type="Proteomes" id="UP000507470"/>
    </source>
</evidence>
<keyword evidence="6 8" id="KW-0503">Monooxygenase</keyword>
<keyword evidence="4 8" id="KW-0560">Oxidoreductase</keyword>
<evidence type="ECO:0000256" key="3">
    <source>
        <dbReference type="ARBA" id="ARBA00022723"/>
    </source>
</evidence>
<evidence type="ECO:0000313" key="9">
    <source>
        <dbReference type="EMBL" id="CAC5409071.1"/>
    </source>
</evidence>
<evidence type="ECO:0000256" key="7">
    <source>
        <dbReference type="PIRSR" id="PIRSR602401-1"/>
    </source>
</evidence>
<evidence type="ECO:0000256" key="4">
    <source>
        <dbReference type="ARBA" id="ARBA00023002"/>
    </source>
</evidence>
<accession>A0A6J8DNG5</accession>
<sequence length="498" mass="57404">MDFTTVLIFVIVLMVSYMVWNHFFTVHIDIPGPQPWPIIGNLPHVAGTRDPGKKMLEFRKKYGDMVFLRFGSQPALFCFGYDMVKEALVNSGEKTKFRPNWLYLFKKMFPKTGIFFSNGQPWSEGRKLTSVAFKDFGVGKRTIDERISEEVQFLVDEFSKHSGEPVQVNTVFPMATSNIISSIVFGSRFAYDDEEFKSMLQHIYFFFKNLKVIAPQNFFPILDKIMPWSSHAQINEHLAAIRTFVGTRIEKQRDSFDPENIRNFLDLYLEQERKPESVISEGFIFQVIADLYEAGTDTTSTTLTWCMLFMLNYPDVQKKCREEVMTVIGDSRYPSAKDKDSLPYTMATIREIQRTASVAPIATPHAVLEDTLIAGKLVPKQTIIYCHLMSVQNDTTRWKEPETFRPERFLGENGQLIKPDAFCPFSMGPRSCIGQQLATNEVFLFFTSLIQRFNFVKVNIDEELSLEGEQTGITRQPKPFQMFLNQSNTYMKLFCSSL</sequence>
<dbReference type="Gene3D" id="1.10.630.10">
    <property type="entry name" value="Cytochrome P450"/>
    <property type="match status" value="1"/>
</dbReference>
<comment type="similarity">
    <text evidence="2 8">Belongs to the cytochrome P450 family.</text>
</comment>
<dbReference type="PRINTS" id="PR00463">
    <property type="entry name" value="EP450I"/>
</dbReference>
<dbReference type="EMBL" id="CACVKT020007630">
    <property type="protein sequence ID" value="CAC5409071.1"/>
    <property type="molecule type" value="Genomic_DNA"/>
</dbReference>
<evidence type="ECO:0000256" key="6">
    <source>
        <dbReference type="ARBA" id="ARBA00023033"/>
    </source>
</evidence>
<dbReference type="GO" id="GO:0004497">
    <property type="term" value="F:monooxygenase activity"/>
    <property type="evidence" value="ECO:0007669"/>
    <property type="project" value="UniProtKB-KW"/>
</dbReference>
<comment type="cofactor">
    <cofactor evidence="1 7">
        <name>heme</name>
        <dbReference type="ChEBI" id="CHEBI:30413"/>
    </cofactor>
</comment>
<dbReference type="GO" id="GO:0016705">
    <property type="term" value="F:oxidoreductase activity, acting on paired donors, with incorporation or reduction of molecular oxygen"/>
    <property type="evidence" value="ECO:0007669"/>
    <property type="project" value="InterPro"/>
</dbReference>
<dbReference type="SUPFAM" id="SSF48264">
    <property type="entry name" value="Cytochrome P450"/>
    <property type="match status" value="1"/>
</dbReference>
<dbReference type="PROSITE" id="PS00086">
    <property type="entry name" value="CYTOCHROME_P450"/>
    <property type="match status" value="1"/>
</dbReference>
<dbReference type="InterPro" id="IPR002401">
    <property type="entry name" value="Cyt_P450_E_grp-I"/>
</dbReference>
<dbReference type="InterPro" id="IPR001128">
    <property type="entry name" value="Cyt_P450"/>
</dbReference>
<keyword evidence="5 7" id="KW-0408">Iron</keyword>
<keyword evidence="10" id="KW-1185">Reference proteome</keyword>
<evidence type="ECO:0000256" key="2">
    <source>
        <dbReference type="ARBA" id="ARBA00010617"/>
    </source>
</evidence>
<protein>
    <submittedName>
        <fullName evidence="9">Uncharacterized protein</fullName>
    </submittedName>
</protein>
<dbReference type="Pfam" id="PF00067">
    <property type="entry name" value="p450"/>
    <property type="match status" value="1"/>
</dbReference>
<gene>
    <name evidence="9" type="ORF">MCOR_42402</name>
</gene>
<feature type="binding site" description="axial binding residue" evidence="7">
    <location>
        <position position="432"/>
    </location>
    <ligand>
        <name>heme</name>
        <dbReference type="ChEBI" id="CHEBI:30413"/>
    </ligand>
    <ligandPart>
        <name>Fe</name>
        <dbReference type="ChEBI" id="CHEBI:18248"/>
    </ligandPart>
</feature>
<keyword evidence="7 8" id="KW-0349">Heme</keyword>
<evidence type="ECO:0000256" key="8">
    <source>
        <dbReference type="RuleBase" id="RU000461"/>
    </source>
</evidence>
<evidence type="ECO:0000256" key="1">
    <source>
        <dbReference type="ARBA" id="ARBA00001971"/>
    </source>
</evidence>
<organism evidence="9 10">
    <name type="scientific">Mytilus coruscus</name>
    <name type="common">Sea mussel</name>
    <dbReference type="NCBI Taxonomy" id="42192"/>
    <lineage>
        <taxon>Eukaryota</taxon>
        <taxon>Metazoa</taxon>
        <taxon>Spiralia</taxon>
        <taxon>Lophotrochozoa</taxon>
        <taxon>Mollusca</taxon>
        <taxon>Bivalvia</taxon>
        <taxon>Autobranchia</taxon>
        <taxon>Pteriomorphia</taxon>
        <taxon>Mytilida</taxon>
        <taxon>Mytiloidea</taxon>
        <taxon>Mytilidae</taxon>
        <taxon>Mytilinae</taxon>
        <taxon>Mytilus</taxon>
    </lineage>
</organism>
<dbReference type="GO" id="GO:0005506">
    <property type="term" value="F:iron ion binding"/>
    <property type="evidence" value="ECO:0007669"/>
    <property type="project" value="InterPro"/>
</dbReference>
<reference evidence="9 10" key="1">
    <citation type="submission" date="2020-06" db="EMBL/GenBank/DDBJ databases">
        <authorList>
            <person name="Li R."/>
            <person name="Bekaert M."/>
        </authorList>
    </citation>
    <scope>NUCLEOTIDE SEQUENCE [LARGE SCALE GENOMIC DNA]</scope>
    <source>
        <strain evidence="10">wild</strain>
    </source>
</reference>
<dbReference type="InterPro" id="IPR036396">
    <property type="entry name" value="Cyt_P450_sf"/>
</dbReference>
<evidence type="ECO:0000256" key="5">
    <source>
        <dbReference type="ARBA" id="ARBA00023004"/>
    </source>
</evidence>
<dbReference type="PANTHER" id="PTHR24300">
    <property type="entry name" value="CYTOCHROME P450 508A4-RELATED"/>
    <property type="match status" value="1"/>
</dbReference>
<dbReference type="Proteomes" id="UP000507470">
    <property type="component" value="Unassembled WGS sequence"/>
</dbReference>
<dbReference type="FunFam" id="1.10.630.10:FF:000036">
    <property type="entry name" value="CYtochrome P450 family"/>
    <property type="match status" value="1"/>
</dbReference>
<dbReference type="InterPro" id="IPR017972">
    <property type="entry name" value="Cyt_P450_CS"/>
</dbReference>
<keyword evidence="3 7" id="KW-0479">Metal-binding</keyword>
<dbReference type="InterPro" id="IPR050182">
    <property type="entry name" value="Cytochrome_P450_fam2"/>
</dbReference>
<dbReference type="PRINTS" id="PR00385">
    <property type="entry name" value="P450"/>
</dbReference>
<dbReference type="GO" id="GO:0020037">
    <property type="term" value="F:heme binding"/>
    <property type="evidence" value="ECO:0007669"/>
    <property type="project" value="InterPro"/>
</dbReference>
<name>A0A6J8DNG5_MYTCO</name>